<organism evidence="4 5">
    <name type="scientific">Hymenobacter tibetensis</name>
    <dbReference type="NCBI Taxonomy" id="497967"/>
    <lineage>
        <taxon>Bacteria</taxon>
        <taxon>Pseudomonadati</taxon>
        <taxon>Bacteroidota</taxon>
        <taxon>Cytophagia</taxon>
        <taxon>Cytophagales</taxon>
        <taxon>Hymenobacteraceae</taxon>
        <taxon>Hymenobacter</taxon>
    </lineage>
</organism>
<dbReference type="InterPro" id="IPR052158">
    <property type="entry name" value="INH-QAR"/>
</dbReference>
<evidence type="ECO:0000256" key="2">
    <source>
        <dbReference type="ARBA" id="ARBA00023163"/>
    </source>
</evidence>
<accession>A0ABY4CWP0</accession>
<gene>
    <name evidence="4" type="ORF">MTX78_14950</name>
</gene>
<dbReference type="Proteomes" id="UP000831113">
    <property type="component" value="Chromosome"/>
</dbReference>
<dbReference type="RefSeq" id="WP_243795845.1">
    <property type="nucleotide sequence ID" value="NZ_CP094669.1"/>
</dbReference>
<dbReference type="Gene3D" id="1.10.10.60">
    <property type="entry name" value="Homeodomain-like"/>
    <property type="match status" value="1"/>
</dbReference>
<dbReference type="SMART" id="SM00342">
    <property type="entry name" value="HTH_ARAC"/>
    <property type="match status" value="1"/>
</dbReference>
<keyword evidence="1" id="KW-0805">Transcription regulation</keyword>
<dbReference type="PANTHER" id="PTHR43130">
    <property type="entry name" value="ARAC-FAMILY TRANSCRIPTIONAL REGULATOR"/>
    <property type="match status" value="1"/>
</dbReference>
<dbReference type="PANTHER" id="PTHR43130:SF3">
    <property type="entry name" value="HTH-TYPE TRANSCRIPTIONAL REGULATOR RV1931C"/>
    <property type="match status" value="1"/>
</dbReference>
<proteinExistence type="predicted"/>
<keyword evidence="2" id="KW-0804">Transcription</keyword>
<evidence type="ECO:0000313" key="4">
    <source>
        <dbReference type="EMBL" id="UOG73421.1"/>
    </source>
</evidence>
<dbReference type="InterPro" id="IPR018060">
    <property type="entry name" value="HTH_AraC"/>
</dbReference>
<evidence type="ECO:0000259" key="3">
    <source>
        <dbReference type="PROSITE" id="PS01124"/>
    </source>
</evidence>
<dbReference type="CDD" id="cd03137">
    <property type="entry name" value="GATase1_AraC_1"/>
    <property type="match status" value="1"/>
</dbReference>
<evidence type="ECO:0000256" key="1">
    <source>
        <dbReference type="ARBA" id="ARBA00023015"/>
    </source>
</evidence>
<evidence type="ECO:0000313" key="5">
    <source>
        <dbReference type="Proteomes" id="UP000831113"/>
    </source>
</evidence>
<dbReference type="SUPFAM" id="SSF46689">
    <property type="entry name" value="Homeodomain-like"/>
    <property type="match status" value="1"/>
</dbReference>
<dbReference type="Pfam" id="PF01965">
    <property type="entry name" value="DJ-1_PfpI"/>
    <property type="match status" value="1"/>
</dbReference>
<name>A0ABY4CWP0_9BACT</name>
<protein>
    <submittedName>
        <fullName evidence="4">DJ-1/PfpI family protein</fullName>
    </submittedName>
</protein>
<dbReference type="Gene3D" id="3.40.50.880">
    <property type="match status" value="1"/>
</dbReference>
<dbReference type="EMBL" id="CP094669">
    <property type="protein sequence ID" value="UOG73421.1"/>
    <property type="molecule type" value="Genomic_DNA"/>
</dbReference>
<reference evidence="4 5" key="1">
    <citation type="submission" date="2022-03" db="EMBL/GenBank/DDBJ databases">
        <title>Hymenobactersp. isolated from the air.</title>
        <authorList>
            <person name="Won M."/>
            <person name="Kwon S.-W."/>
        </authorList>
    </citation>
    <scope>NUCLEOTIDE SEQUENCE [LARGE SCALE GENOMIC DNA]</scope>
    <source>
        <strain evidence="4 5">KACC 21982</strain>
    </source>
</reference>
<dbReference type="InterPro" id="IPR029062">
    <property type="entry name" value="Class_I_gatase-like"/>
</dbReference>
<dbReference type="InterPro" id="IPR009057">
    <property type="entry name" value="Homeodomain-like_sf"/>
</dbReference>
<dbReference type="SUPFAM" id="SSF52317">
    <property type="entry name" value="Class I glutamine amidotransferase-like"/>
    <property type="match status" value="1"/>
</dbReference>
<dbReference type="InterPro" id="IPR002818">
    <property type="entry name" value="DJ-1/PfpI"/>
</dbReference>
<keyword evidence="5" id="KW-1185">Reference proteome</keyword>
<sequence>MATIVFVIPDQCTLLDLAGPVQVFEEARAQGAAVELAYVRYQPQARSSAGLVFAAVSPFDTVTLQAGDLVIVPGLADGALPSAADDTHPEFYAWLRALPEQGVALCSVCTGAFLLGAAGLLHGRACTTHWQQVGALQQAFPDSRVLVDRLFVHDRGVYTSAGIAAGIDLALALVEERFGPLLTYKVSRRLVLYYRRNGLHGQVSVYLDHRNHLHPGVHLAQDYLLDHLAENPTLEVLAEVAHSSPRNLTRLFRQHTGLTINDFSTKIRTEAARTLVATSNLTRQAIAERCGFRDPRQLQRLLGRAA</sequence>
<dbReference type="Pfam" id="PF12833">
    <property type="entry name" value="HTH_18"/>
    <property type="match status" value="1"/>
</dbReference>
<dbReference type="PROSITE" id="PS01124">
    <property type="entry name" value="HTH_ARAC_FAMILY_2"/>
    <property type="match status" value="1"/>
</dbReference>
<feature type="domain" description="HTH araC/xylS-type" evidence="3">
    <location>
        <begin position="218"/>
        <end position="306"/>
    </location>
</feature>